<dbReference type="Gene3D" id="3.40.50.300">
    <property type="entry name" value="P-loop containing nucleotide triphosphate hydrolases"/>
    <property type="match status" value="1"/>
</dbReference>
<dbReference type="GO" id="GO:0003924">
    <property type="term" value="F:GTPase activity"/>
    <property type="evidence" value="ECO:0007669"/>
    <property type="project" value="TreeGrafter"/>
</dbReference>
<reference evidence="5 6" key="1">
    <citation type="journal article" date="2016" name="Sci. Rep.">
        <title>Metabolic traits of an uncultured archaeal lineage -MSBL1- from brine pools of the Red Sea.</title>
        <authorList>
            <person name="Mwirichia R."/>
            <person name="Alam I."/>
            <person name="Rashid M."/>
            <person name="Vinu M."/>
            <person name="Ba-Alawi W."/>
            <person name="Anthony Kamau A."/>
            <person name="Kamanda Ngugi D."/>
            <person name="Goker M."/>
            <person name="Klenk H.P."/>
            <person name="Bajic V."/>
            <person name="Stingl U."/>
        </authorList>
    </citation>
    <scope>NUCLEOTIDE SEQUENCE [LARGE SCALE GENOMIC DNA]</scope>
    <source>
        <strain evidence="5">SCGC-AAA382A13</strain>
    </source>
</reference>
<keyword evidence="3" id="KW-0378">Hydrolase</keyword>
<sequence length="246" mass="28041">MNILIIGPAGSGKSLLTGEFGQYLKEYYSVKLVNLDSGAIQMPYKPDFDIREFFTLNEIMTKENLGPNGATLEAVARMKNIDFPTFEEDFVLFDTPGQLEPFVFRGGAEEFRKITDGSIYLIDGTAPLNTFPSQYLYSLASQYALNTPMVRALNKIDLIEPKKMEKLERIMMDPRMFQARDERKMRSQINMDIANLLMEMYTPSQFPSISAKTNDGFENLATYLLETVRTDEKSVENFSFTTSQND</sequence>
<evidence type="ECO:0000313" key="5">
    <source>
        <dbReference type="EMBL" id="KXB04966.1"/>
    </source>
</evidence>
<dbReference type="PRINTS" id="PR00449">
    <property type="entry name" value="RASTRNSFRMNG"/>
</dbReference>
<dbReference type="Proteomes" id="UP000070311">
    <property type="component" value="Unassembled WGS sequence"/>
</dbReference>
<comment type="caution">
    <text evidence="5">The sequence shown here is derived from an EMBL/GenBank/DDBJ whole genome shotgun (WGS) entry which is preliminary data.</text>
</comment>
<evidence type="ECO:0008006" key="7">
    <source>
        <dbReference type="Google" id="ProtNLM"/>
    </source>
</evidence>
<keyword evidence="4" id="KW-0342">GTP-binding</keyword>
<gene>
    <name evidence="5" type="ORF">AKJ50_01845</name>
</gene>
<dbReference type="PANTHER" id="PTHR21231">
    <property type="entry name" value="XPA-BINDING PROTEIN 1-RELATED"/>
    <property type="match status" value="1"/>
</dbReference>
<dbReference type="PANTHER" id="PTHR21231:SF8">
    <property type="entry name" value="GPN-LOOP GTPASE 1"/>
    <property type="match status" value="1"/>
</dbReference>
<keyword evidence="2" id="KW-0547">Nucleotide-binding</keyword>
<accession>A0A133VEU9</accession>
<name>A0A133VEU9_9EURY</name>
<protein>
    <recommendedName>
        <fullName evidence="7">GTPase</fullName>
    </recommendedName>
</protein>
<comment type="similarity">
    <text evidence="1">Belongs to the GPN-loop GTPase family.</text>
</comment>
<dbReference type="EMBL" id="LHYD01000036">
    <property type="protein sequence ID" value="KXB04966.1"/>
    <property type="molecule type" value="Genomic_DNA"/>
</dbReference>
<dbReference type="SUPFAM" id="SSF52540">
    <property type="entry name" value="P-loop containing nucleoside triphosphate hydrolases"/>
    <property type="match status" value="1"/>
</dbReference>
<dbReference type="Pfam" id="PF03029">
    <property type="entry name" value="ATP_bind_1"/>
    <property type="match status" value="1"/>
</dbReference>
<evidence type="ECO:0000256" key="2">
    <source>
        <dbReference type="ARBA" id="ARBA00022741"/>
    </source>
</evidence>
<dbReference type="GO" id="GO:0005525">
    <property type="term" value="F:GTP binding"/>
    <property type="evidence" value="ECO:0007669"/>
    <property type="project" value="UniProtKB-KW"/>
</dbReference>
<keyword evidence="6" id="KW-1185">Reference proteome</keyword>
<evidence type="ECO:0000256" key="3">
    <source>
        <dbReference type="ARBA" id="ARBA00022801"/>
    </source>
</evidence>
<organism evidence="5 6">
    <name type="scientific">candidate division MSBL1 archaeon SCGC-AAA382A13</name>
    <dbReference type="NCBI Taxonomy" id="1698279"/>
    <lineage>
        <taxon>Archaea</taxon>
        <taxon>Methanobacteriati</taxon>
        <taxon>Methanobacteriota</taxon>
        <taxon>candidate division MSBL1</taxon>
    </lineage>
</organism>
<proteinExistence type="inferred from homology"/>
<evidence type="ECO:0000313" key="6">
    <source>
        <dbReference type="Proteomes" id="UP000070311"/>
    </source>
</evidence>
<evidence type="ECO:0000256" key="4">
    <source>
        <dbReference type="ARBA" id="ARBA00023134"/>
    </source>
</evidence>
<dbReference type="InterPro" id="IPR027417">
    <property type="entry name" value="P-loop_NTPase"/>
</dbReference>
<dbReference type="AlphaFoldDB" id="A0A133VEU9"/>
<dbReference type="InterPro" id="IPR004130">
    <property type="entry name" value="Gpn"/>
</dbReference>
<evidence type="ECO:0000256" key="1">
    <source>
        <dbReference type="ARBA" id="ARBA00005290"/>
    </source>
</evidence>